<accession>M5RZY7</accession>
<sequence length="111" mass="12164">MNCNTIEYPFRHLTIVRRQQLKTRGEASFSTGKVISPEIRNGKELSSQAEVFRSLSRFGRLLIYSCDGLPSSSNTQQPASRLLIEAYDGLPSPSNTPVTDETFPSGAINGG</sequence>
<evidence type="ECO:0000313" key="2">
    <source>
        <dbReference type="EMBL" id="EMI20967.1"/>
    </source>
</evidence>
<dbReference type="PATRIC" id="fig|1265738.3.peg.2115"/>
<dbReference type="Proteomes" id="UP000011991">
    <property type="component" value="Unassembled WGS sequence"/>
</dbReference>
<evidence type="ECO:0000256" key="1">
    <source>
        <dbReference type="SAM" id="MobiDB-lite"/>
    </source>
</evidence>
<dbReference type="AlphaFoldDB" id="M5RZY7"/>
<protein>
    <submittedName>
        <fullName evidence="2">Uncharacterized protein</fullName>
    </submittedName>
</protein>
<dbReference type="EMBL" id="ANOG01000294">
    <property type="protein sequence ID" value="EMI20967.1"/>
    <property type="molecule type" value="Genomic_DNA"/>
</dbReference>
<feature type="region of interest" description="Disordered" evidence="1">
    <location>
        <begin position="90"/>
        <end position="111"/>
    </location>
</feature>
<proteinExistence type="predicted"/>
<keyword evidence="3" id="KW-1185">Reference proteome</keyword>
<dbReference type="RefSeq" id="WP_008694819.1">
    <property type="nucleotide sequence ID" value="NZ_ANOG01000294.1"/>
</dbReference>
<gene>
    <name evidence="2" type="ORF">RMSM_02108</name>
</gene>
<name>M5RZY7_9BACT</name>
<reference evidence="2 3" key="1">
    <citation type="journal article" date="2013" name="Mar. Genomics">
        <title>Expression of sulfatases in Rhodopirellula baltica and the diversity of sulfatases in the genus Rhodopirellula.</title>
        <authorList>
            <person name="Wegner C.E."/>
            <person name="Richter-Heitmann T."/>
            <person name="Klindworth A."/>
            <person name="Klockow C."/>
            <person name="Richter M."/>
            <person name="Achstetter T."/>
            <person name="Glockner F.O."/>
            <person name="Harder J."/>
        </authorList>
    </citation>
    <scope>NUCLEOTIDE SEQUENCE [LARGE SCALE GENOMIC DNA]</scope>
    <source>
        <strain evidence="2 3">SM1</strain>
    </source>
</reference>
<comment type="caution">
    <text evidence="2">The sequence shown here is derived from an EMBL/GenBank/DDBJ whole genome shotgun (WGS) entry which is preliminary data.</text>
</comment>
<organism evidence="2 3">
    <name type="scientific">Rhodopirellula maiorica SM1</name>
    <dbReference type="NCBI Taxonomy" id="1265738"/>
    <lineage>
        <taxon>Bacteria</taxon>
        <taxon>Pseudomonadati</taxon>
        <taxon>Planctomycetota</taxon>
        <taxon>Planctomycetia</taxon>
        <taxon>Pirellulales</taxon>
        <taxon>Pirellulaceae</taxon>
        <taxon>Novipirellula</taxon>
    </lineage>
</organism>
<evidence type="ECO:0000313" key="3">
    <source>
        <dbReference type="Proteomes" id="UP000011991"/>
    </source>
</evidence>